<evidence type="ECO:0000313" key="3">
    <source>
        <dbReference type="EMBL" id="ALG74840.1"/>
    </source>
</evidence>
<feature type="domain" description="BON" evidence="2">
    <location>
        <begin position="71"/>
        <end position="141"/>
    </location>
</feature>
<accession>A0AAC8W4M0</accession>
<dbReference type="Pfam" id="PF04972">
    <property type="entry name" value="BON"/>
    <property type="match status" value="1"/>
</dbReference>
<organism evidence="3 4">
    <name type="scientific">Azospirillum thiophilum</name>
    <dbReference type="NCBI Taxonomy" id="528244"/>
    <lineage>
        <taxon>Bacteria</taxon>
        <taxon>Pseudomonadati</taxon>
        <taxon>Pseudomonadota</taxon>
        <taxon>Alphaproteobacteria</taxon>
        <taxon>Rhodospirillales</taxon>
        <taxon>Azospirillaceae</taxon>
        <taxon>Azospirillum</taxon>
    </lineage>
</organism>
<reference evidence="3 4" key="2">
    <citation type="journal article" date="2016" name="Genome Announc.">
        <title>Complete Genome Sequence of a Strain of Azospirillum thiophilum Isolated from a Sulfide Spring.</title>
        <authorList>
            <person name="Fomenkov A."/>
            <person name="Vincze T."/>
            <person name="Grabovich M."/>
            <person name="Anton B.P."/>
            <person name="Dubinina G."/>
            <person name="Orlova M."/>
            <person name="Belousova E."/>
            <person name="Roberts R.J."/>
        </authorList>
    </citation>
    <scope>NUCLEOTIDE SEQUENCE [LARGE SCALE GENOMIC DNA]</scope>
    <source>
        <strain evidence="3 4">BV-S</strain>
    </source>
</reference>
<dbReference type="Proteomes" id="UP000069935">
    <property type="component" value="Chromosome 5"/>
</dbReference>
<dbReference type="PROSITE" id="PS50914">
    <property type="entry name" value="BON"/>
    <property type="match status" value="1"/>
</dbReference>
<keyword evidence="4" id="KW-1185">Reference proteome</keyword>
<sequence length="450" mass="46445">MAQNRPREISLEVGGGQPVSLPAPASSVFTSAPEIADVQASGPQAFFIIAKAPGRASVHALSIDNKQLASFTVVVTLPITDLRAKLLAQVPEAAIDVQGTGTGITLTGSVASPAAARHIVELAERYVGQGQTVVNRLSVAAAAQVNLRVRVAEVSRQITKELGFNFNGMFNVGSFAFGIATGRSILDAAGNIVRATPPTSSLGGSYRSNSGKVDVNAVVDALAEDGLITVLAEPNLTALSGETASFLSGGEFPIPVAQADRTTTIQFKKYGVSLDFVPTVLAGGQISMRVRPEVSELTDAGAVVSDGIRIPGLNVRRAETTIELASGQSFAIAGLLQNNSSTMLDSVPGLGDVPVLGALFRSSRFKRNETELVIVVTPYLVRPVSAANALSAPTDGFAAASDVERIFLNRAQARPAAARATNASDAVPVNAPAIGPGATRLRGDAGFILQ</sequence>
<evidence type="ECO:0000313" key="4">
    <source>
        <dbReference type="Proteomes" id="UP000069935"/>
    </source>
</evidence>
<dbReference type="InterPro" id="IPR004846">
    <property type="entry name" value="T2SS/T3SS_dom"/>
</dbReference>
<dbReference type="PRINTS" id="PR00811">
    <property type="entry name" value="BCTERIALGSPD"/>
</dbReference>
<dbReference type="InterPro" id="IPR050810">
    <property type="entry name" value="Bact_Secretion_Sys_Channel"/>
</dbReference>
<comment type="similarity">
    <text evidence="1">Belongs to the bacterial secretin family.</text>
</comment>
<dbReference type="InterPro" id="IPR032789">
    <property type="entry name" value="T2SS-T3SS_pil_N"/>
</dbReference>
<dbReference type="Gene3D" id="3.40.1520.20">
    <property type="match status" value="1"/>
</dbReference>
<evidence type="ECO:0000259" key="2">
    <source>
        <dbReference type="PROSITE" id="PS50914"/>
    </source>
</evidence>
<name>A0AAC8W4M0_9PROT</name>
<dbReference type="EMBL" id="CP012405">
    <property type="protein sequence ID" value="ALG74840.1"/>
    <property type="molecule type" value="Genomic_DNA"/>
</dbReference>
<evidence type="ECO:0000256" key="1">
    <source>
        <dbReference type="RuleBase" id="RU004003"/>
    </source>
</evidence>
<dbReference type="InterPro" id="IPR007055">
    <property type="entry name" value="BON_dom"/>
</dbReference>
<protein>
    <recommendedName>
        <fullName evidence="2">BON domain-containing protein</fullName>
    </recommendedName>
</protein>
<dbReference type="GO" id="GO:0015627">
    <property type="term" value="C:type II protein secretion system complex"/>
    <property type="evidence" value="ECO:0007669"/>
    <property type="project" value="TreeGrafter"/>
</dbReference>
<dbReference type="GO" id="GO:0009306">
    <property type="term" value="P:protein secretion"/>
    <property type="evidence" value="ECO:0007669"/>
    <property type="project" value="InterPro"/>
</dbReference>
<dbReference type="KEGG" id="ati:AL072_26260"/>
<dbReference type="PANTHER" id="PTHR30332:SF17">
    <property type="entry name" value="TYPE IV PILIATION SYSTEM PROTEIN DR_0774-RELATED"/>
    <property type="match status" value="1"/>
</dbReference>
<dbReference type="InterPro" id="IPR001775">
    <property type="entry name" value="GspD/PilQ"/>
</dbReference>
<dbReference type="Pfam" id="PF13629">
    <property type="entry name" value="T2SS-T3SS_pil_N"/>
    <property type="match status" value="1"/>
</dbReference>
<dbReference type="Pfam" id="PF00263">
    <property type="entry name" value="Secretin"/>
    <property type="match status" value="1"/>
</dbReference>
<dbReference type="PANTHER" id="PTHR30332">
    <property type="entry name" value="PROBABLE GENERAL SECRETION PATHWAY PROTEIN D"/>
    <property type="match status" value="1"/>
</dbReference>
<dbReference type="AlphaFoldDB" id="A0AAC8W4M0"/>
<proteinExistence type="inferred from homology"/>
<reference evidence="4" key="1">
    <citation type="submission" date="2015-08" db="EMBL/GenBank/DDBJ databases">
        <title>Complete Genome Sequence of Azospirillum thiophilum BV-S.</title>
        <authorList>
            <person name="Fomenkov A."/>
            <person name="Vincze T."/>
            <person name="Grabovich M."/>
            <person name="Dubinina G."/>
            <person name="Orlova M."/>
            <person name="Belousova E."/>
            <person name="Roberts R.J."/>
        </authorList>
    </citation>
    <scope>NUCLEOTIDE SEQUENCE [LARGE SCALE GENOMIC DNA]</scope>
    <source>
        <strain evidence="4">BV-S</strain>
    </source>
</reference>
<gene>
    <name evidence="3" type="ORF">AL072_26260</name>
</gene>